<evidence type="ECO:0000256" key="2">
    <source>
        <dbReference type="ARBA" id="ARBA00022448"/>
    </source>
</evidence>
<dbReference type="InterPro" id="IPR003593">
    <property type="entry name" value="AAA+_ATPase"/>
</dbReference>
<evidence type="ECO:0000256" key="3">
    <source>
        <dbReference type="ARBA" id="ARBA00022475"/>
    </source>
</evidence>
<dbReference type="GO" id="GO:0016887">
    <property type="term" value="F:ATP hydrolysis activity"/>
    <property type="evidence" value="ECO:0007669"/>
    <property type="project" value="InterPro"/>
</dbReference>
<feature type="domain" description="ABC transporter" evidence="9">
    <location>
        <begin position="5"/>
        <end position="242"/>
    </location>
</feature>
<dbReference type="PANTHER" id="PTHR43553">
    <property type="entry name" value="HEAVY METAL TRANSPORTER"/>
    <property type="match status" value="1"/>
</dbReference>
<comment type="function">
    <text evidence="8">Part of an ABC transporter complex. Transmembrane domains (TMD) form a pore in the inner membrane and the ATP-binding domain (NBD) is responsible for energy generation.</text>
</comment>
<sequence>MKPYLYAENIEFKVRERTESIIAETTLNIAKEEFIVILGHNGSGKSTLAKILAGYLKPTSGKVFLDQIRIDKIPKAQKARTLVTLTQKAEERLFTELTLEENIIIWESRFPSNERLSFSEVLELTGAPQRFLPLLSQPLGKFSGGEKQIILLAFSIVHPPKILFLDEHTANLDPKASLEVMKKTAEIIEQHKITSVMITHNLEDAVNYGKRLIVLDSGKVVLDYLKPPGFSLKELREILQFNINIDG</sequence>
<evidence type="ECO:0000256" key="4">
    <source>
        <dbReference type="ARBA" id="ARBA00022741"/>
    </source>
</evidence>
<dbReference type="InterPro" id="IPR050095">
    <property type="entry name" value="ECF_ABC_transporter_ATP-bd"/>
</dbReference>
<evidence type="ECO:0000256" key="7">
    <source>
        <dbReference type="ARBA" id="ARBA00023136"/>
    </source>
</evidence>
<dbReference type="GO" id="GO:0005524">
    <property type="term" value="F:ATP binding"/>
    <property type="evidence" value="ECO:0007669"/>
    <property type="project" value="UniProtKB-KW"/>
</dbReference>
<dbReference type="eggNOG" id="COG1101">
    <property type="taxonomic scope" value="Bacteria"/>
</dbReference>
<reference evidence="10" key="1">
    <citation type="submission" date="2007-09" db="EMBL/GenBank/DDBJ databases">
        <title>Complete Genome Sequence of Rickettsia akari.</title>
        <authorList>
            <person name="Madan A."/>
            <person name="Fahey J."/>
            <person name="Helton E."/>
            <person name="Ketteman M."/>
            <person name="Madan A."/>
            <person name="Rodrigues S."/>
            <person name="Sanchez A."/>
            <person name="Whiting M."/>
            <person name="Dasch G."/>
            <person name="Eremeeva M."/>
        </authorList>
    </citation>
    <scope>NUCLEOTIDE SEQUENCE</scope>
    <source>
        <strain evidence="10">Hartford</strain>
    </source>
</reference>
<evidence type="ECO:0000313" key="10">
    <source>
        <dbReference type="EMBL" id="ABV74843.1"/>
    </source>
</evidence>
<keyword evidence="7" id="KW-0472">Membrane</keyword>
<keyword evidence="3" id="KW-1003">Cell membrane</keyword>
<dbReference type="AlphaFoldDB" id="A8GN68"/>
<dbReference type="InterPro" id="IPR015856">
    <property type="entry name" value="ABC_transpr_CbiO/EcfA_su"/>
</dbReference>
<evidence type="ECO:0000256" key="1">
    <source>
        <dbReference type="ARBA" id="ARBA00004202"/>
    </source>
</evidence>
<proteinExistence type="predicted"/>
<accession>A8GN68</accession>
<name>A8GN68_RICAH</name>
<dbReference type="EMBL" id="CP000847">
    <property type="protein sequence ID" value="ABV74843.1"/>
    <property type="molecule type" value="Genomic_DNA"/>
</dbReference>
<evidence type="ECO:0000256" key="5">
    <source>
        <dbReference type="ARBA" id="ARBA00022840"/>
    </source>
</evidence>
<evidence type="ECO:0000256" key="6">
    <source>
        <dbReference type="ARBA" id="ARBA00022967"/>
    </source>
</evidence>
<dbReference type="STRING" id="293614.A1C_02740"/>
<dbReference type="Gene3D" id="3.40.50.300">
    <property type="entry name" value="P-loop containing nucleotide triphosphate hydrolases"/>
    <property type="match status" value="1"/>
</dbReference>
<gene>
    <name evidence="10" type="ordered locus">A1C_02740</name>
</gene>
<keyword evidence="6" id="KW-1278">Translocase</keyword>
<dbReference type="CDD" id="cd03225">
    <property type="entry name" value="ABC_cobalt_CbiO_domain1"/>
    <property type="match status" value="1"/>
</dbReference>
<protein>
    <submittedName>
        <fullName evidence="10">ABC transporter ATP-binding protein</fullName>
    </submittedName>
</protein>
<evidence type="ECO:0000313" key="11">
    <source>
        <dbReference type="Proteomes" id="UP000006830"/>
    </source>
</evidence>
<comment type="subcellular location">
    <subcellularLocation>
        <location evidence="1">Cell membrane</location>
        <topology evidence="1">Peripheral membrane protein</topology>
    </subcellularLocation>
</comment>
<dbReference type="HOGENOM" id="CLU_000604_1_22_5"/>
<dbReference type="GO" id="GO:0042626">
    <property type="term" value="F:ATPase-coupled transmembrane transporter activity"/>
    <property type="evidence" value="ECO:0007669"/>
    <property type="project" value="TreeGrafter"/>
</dbReference>
<keyword evidence="2" id="KW-0813">Transport</keyword>
<dbReference type="PANTHER" id="PTHR43553:SF27">
    <property type="entry name" value="ENERGY-COUPLING FACTOR TRANSPORTER ATP-BINDING PROTEIN ECFA2"/>
    <property type="match status" value="1"/>
</dbReference>
<dbReference type="RefSeq" id="WP_012149477.1">
    <property type="nucleotide sequence ID" value="NC_009881.1"/>
</dbReference>
<dbReference type="SUPFAM" id="SSF52540">
    <property type="entry name" value="P-loop containing nucleoside triphosphate hydrolases"/>
    <property type="match status" value="1"/>
</dbReference>
<keyword evidence="11" id="KW-1185">Reference proteome</keyword>
<dbReference type="PROSITE" id="PS50893">
    <property type="entry name" value="ABC_TRANSPORTER_2"/>
    <property type="match status" value="1"/>
</dbReference>
<organism evidence="10 11">
    <name type="scientific">Rickettsia akari (strain Hartford)</name>
    <dbReference type="NCBI Taxonomy" id="293614"/>
    <lineage>
        <taxon>Bacteria</taxon>
        <taxon>Pseudomonadati</taxon>
        <taxon>Pseudomonadota</taxon>
        <taxon>Alphaproteobacteria</taxon>
        <taxon>Rickettsiales</taxon>
        <taxon>Rickettsiaceae</taxon>
        <taxon>Rickettsieae</taxon>
        <taxon>Rickettsia</taxon>
        <taxon>spotted fever group</taxon>
    </lineage>
</organism>
<keyword evidence="5 10" id="KW-0067">ATP-binding</keyword>
<dbReference type="KEGG" id="rak:A1C_02740"/>
<keyword evidence="4" id="KW-0547">Nucleotide-binding</keyword>
<dbReference type="SMART" id="SM00382">
    <property type="entry name" value="AAA"/>
    <property type="match status" value="1"/>
</dbReference>
<dbReference type="Proteomes" id="UP000006830">
    <property type="component" value="Chromosome"/>
</dbReference>
<dbReference type="GO" id="GO:0043190">
    <property type="term" value="C:ATP-binding cassette (ABC) transporter complex"/>
    <property type="evidence" value="ECO:0007669"/>
    <property type="project" value="TreeGrafter"/>
</dbReference>
<dbReference type="Pfam" id="PF00005">
    <property type="entry name" value="ABC_tran"/>
    <property type="match status" value="1"/>
</dbReference>
<evidence type="ECO:0000256" key="8">
    <source>
        <dbReference type="ARBA" id="ARBA00024725"/>
    </source>
</evidence>
<dbReference type="InterPro" id="IPR003439">
    <property type="entry name" value="ABC_transporter-like_ATP-bd"/>
</dbReference>
<evidence type="ECO:0000259" key="9">
    <source>
        <dbReference type="PROSITE" id="PS50893"/>
    </source>
</evidence>
<dbReference type="InterPro" id="IPR027417">
    <property type="entry name" value="P-loop_NTPase"/>
</dbReference>